<protein>
    <submittedName>
        <fullName evidence="3">Uncharacterized protein</fullName>
    </submittedName>
</protein>
<proteinExistence type="predicted"/>
<dbReference type="GO" id="GO:0015629">
    <property type="term" value="C:actin cytoskeleton"/>
    <property type="evidence" value="ECO:0007669"/>
    <property type="project" value="TreeGrafter"/>
</dbReference>
<dbReference type="Ensembl" id="ENSAPOT00000016040.1">
    <property type="protein sequence ID" value="ENSAPOP00000021525.1"/>
    <property type="gene ID" value="ENSAPOG00000002165.1"/>
</dbReference>
<dbReference type="PANTHER" id="PTHR17271:SF12">
    <property type="entry name" value="MYOSIN PHOSPHATASE RHO-INTERACTING PROTEIN ISOFORM X1"/>
    <property type="match status" value="1"/>
</dbReference>
<reference evidence="3" key="1">
    <citation type="submission" date="2025-08" db="UniProtKB">
        <authorList>
            <consortium name="Ensembl"/>
        </authorList>
    </citation>
    <scope>IDENTIFICATION</scope>
</reference>
<dbReference type="AlphaFoldDB" id="A0A3Q1GWX2"/>
<evidence type="ECO:0000256" key="1">
    <source>
        <dbReference type="SAM" id="Coils"/>
    </source>
</evidence>
<dbReference type="InParanoid" id="A0A3Q1GWX2"/>
<reference evidence="3" key="2">
    <citation type="submission" date="2025-09" db="UniProtKB">
        <authorList>
            <consortium name="Ensembl"/>
        </authorList>
    </citation>
    <scope>IDENTIFICATION</scope>
</reference>
<evidence type="ECO:0000313" key="3">
    <source>
        <dbReference type="Ensembl" id="ENSAPOP00000021525.1"/>
    </source>
</evidence>
<keyword evidence="1" id="KW-0175">Coiled coil</keyword>
<sequence length="228" mass="25817">IKNAHRLELQREVERRCQSENSNGNAHLDDIYSEELASFQRELEVLSQQFSLKCLENGHLVQAVDAERKALCQCQQENQDLRTRNQELSGHLAAEITRLCSLAKQDDLPLGQGMDVYEMEITLRVKESEVQCLKQEITSLKDELQSAQKDKRNATKKYKDMYMELSIVRAKAEREAEELRENLRLAHQALGQTSPVLSGSTPHGYGPVKELPPPDPQPHRGDGSGQEA</sequence>
<dbReference type="Proteomes" id="UP000257200">
    <property type="component" value="Unplaced"/>
</dbReference>
<evidence type="ECO:0000256" key="2">
    <source>
        <dbReference type="SAM" id="MobiDB-lite"/>
    </source>
</evidence>
<name>A0A3Q1GWX2_9TELE</name>
<keyword evidence="4" id="KW-1185">Reference proteome</keyword>
<feature type="region of interest" description="Disordered" evidence="2">
    <location>
        <begin position="190"/>
        <end position="228"/>
    </location>
</feature>
<dbReference type="GeneTree" id="ENSGT00940000155286"/>
<evidence type="ECO:0000313" key="4">
    <source>
        <dbReference type="Proteomes" id="UP000257200"/>
    </source>
</evidence>
<organism evidence="3 4">
    <name type="scientific">Acanthochromis polyacanthus</name>
    <name type="common">spiny chromis</name>
    <dbReference type="NCBI Taxonomy" id="80966"/>
    <lineage>
        <taxon>Eukaryota</taxon>
        <taxon>Metazoa</taxon>
        <taxon>Chordata</taxon>
        <taxon>Craniata</taxon>
        <taxon>Vertebrata</taxon>
        <taxon>Euteleostomi</taxon>
        <taxon>Actinopterygii</taxon>
        <taxon>Neopterygii</taxon>
        <taxon>Teleostei</taxon>
        <taxon>Neoteleostei</taxon>
        <taxon>Acanthomorphata</taxon>
        <taxon>Ovalentaria</taxon>
        <taxon>Pomacentridae</taxon>
        <taxon>Acanthochromis</taxon>
    </lineage>
</organism>
<dbReference type="GO" id="GO:0051015">
    <property type="term" value="F:actin filament binding"/>
    <property type="evidence" value="ECO:0007669"/>
    <property type="project" value="TreeGrafter"/>
</dbReference>
<dbReference type="PANTHER" id="PTHR17271">
    <property type="entry name" value="PLECKSTRIN HOMOLOGY PH DOMAIN-CONTAINING PROTEIN"/>
    <property type="match status" value="1"/>
</dbReference>
<accession>A0A3Q1GWX2</accession>
<dbReference type="STRING" id="80966.ENSAPOP00000021525"/>
<feature type="compositionally biased region" description="Polar residues" evidence="2">
    <location>
        <begin position="190"/>
        <end position="201"/>
    </location>
</feature>
<feature type="coiled-coil region" evidence="1">
    <location>
        <begin position="123"/>
        <end position="189"/>
    </location>
</feature>
<dbReference type="InterPro" id="IPR052223">
    <property type="entry name" value="Actin_Cytoskeleton_Reg"/>
</dbReference>